<evidence type="ECO:0000256" key="10">
    <source>
        <dbReference type="ARBA" id="ARBA00023235"/>
    </source>
</evidence>
<evidence type="ECO:0000256" key="11">
    <source>
        <dbReference type="ARBA" id="ARBA00039995"/>
    </source>
</evidence>
<comment type="similarity">
    <text evidence="5 14">Belongs to the phosphohexose mutase family.</text>
</comment>
<feature type="domain" description="Alpha-D-phosphohexomutase C-terminal" evidence="15">
    <location>
        <begin position="520"/>
        <end position="550"/>
    </location>
</feature>
<dbReference type="Pfam" id="PF02880">
    <property type="entry name" value="PGM_PMM_III"/>
    <property type="match status" value="1"/>
</dbReference>
<feature type="domain" description="Alpha-D-phosphohexomutase alpha/beta/alpha" evidence="17">
    <location>
        <begin position="210"/>
        <end position="317"/>
    </location>
</feature>
<evidence type="ECO:0000259" key="16">
    <source>
        <dbReference type="Pfam" id="PF02878"/>
    </source>
</evidence>
<proteinExistence type="inferred from homology"/>
<dbReference type="RefSeq" id="WP_068555847.1">
    <property type="nucleotide sequence ID" value="NZ_LOEE01000028.1"/>
</dbReference>
<accession>A0A140L6Y0</accession>
<dbReference type="GO" id="GO:0008973">
    <property type="term" value="F:phosphopentomutase activity"/>
    <property type="evidence" value="ECO:0007669"/>
    <property type="project" value="TreeGrafter"/>
</dbReference>
<dbReference type="SUPFAM" id="SSF55957">
    <property type="entry name" value="Phosphoglucomutase, C-terminal domain"/>
    <property type="match status" value="1"/>
</dbReference>
<dbReference type="PROSITE" id="PS00710">
    <property type="entry name" value="PGM_PMM"/>
    <property type="match status" value="1"/>
</dbReference>
<sequence>MDYRQKYNQWIASQYFDEEIKGELKSIENNEKEIEDRFYKDLEFGTGGLRGIIGAGTNRMNLYTVRRATQGFARYLLKETENAKDRGVVIAYDSRHKSPAFAEEAARVLAGNGIKVYLFESLRTTPELSFAVRELGCAGGIVITASHNPPEYNGYKVYGEDGGQIVPDEAEKIIAAIQKIEDYDRVKTMDREEALSKGLLVIIGEGIDRKYIDRVKGLALRREMIAAMGKELKIVYTPLHGTGSMPIRRVLEELGFEKVWTVPEQEVPDPDFSTVKSPNPEEHEAFTLALALAEKVGADVVIGTDPDCDRVGVMTKNDKGKYQVLTGNQTGALLVDYILSAMKEKGEIPEKGVVIKTIVTGRMGEVIAKGYGVDTLDTLTGFKFIGQKIKEFESTGEKKFIFGYEESYGYLTGTFVRDKDAIIASMLICEMAAYYQSRGMTLYDALMALFQKYGYYWEGVEFIALKGRKGMEKIRKILEHFRGNPPRSIGNRRVHVIKDYERGKGIDVLTGKEEMLTLPLADVLHFTLEDGSWFCIRPSGTEPKVKVYFSVVGASADDAHEKLETLKNEVMDRIKQKIE</sequence>
<evidence type="ECO:0000256" key="2">
    <source>
        <dbReference type="ARBA" id="ARBA00001946"/>
    </source>
</evidence>
<keyword evidence="10 19" id="KW-0413">Isomerase</keyword>
<dbReference type="PRINTS" id="PR00509">
    <property type="entry name" value="PGMPMM"/>
</dbReference>
<evidence type="ECO:0000256" key="14">
    <source>
        <dbReference type="RuleBase" id="RU004326"/>
    </source>
</evidence>
<evidence type="ECO:0000313" key="19">
    <source>
        <dbReference type="EMBL" id="KXG76305.1"/>
    </source>
</evidence>
<dbReference type="InterPro" id="IPR005846">
    <property type="entry name" value="A-D-PHexomutase_a/b/a-III"/>
</dbReference>
<comment type="cofactor">
    <cofactor evidence="2">
        <name>Mg(2+)</name>
        <dbReference type="ChEBI" id="CHEBI:18420"/>
    </cofactor>
</comment>
<comment type="catalytic activity">
    <reaction evidence="1">
        <text>alpha-D-glucose 1-phosphate = alpha-D-glucose 6-phosphate</text>
        <dbReference type="Rhea" id="RHEA:23536"/>
        <dbReference type="ChEBI" id="CHEBI:58225"/>
        <dbReference type="ChEBI" id="CHEBI:58601"/>
        <dbReference type="EC" id="5.4.2.2"/>
    </reaction>
</comment>
<dbReference type="InterPro" id="IPR005841">
    <property type="entry name" value="Alpha-D-phosphohexomutase_SF"/>
</dbReference>
<dbReference type="InterPro" id="IPR005844">
    <property type="entry name" value="A-D-PHexomutase_a/b/a-I"/>
</dbReference>
<dbReference type="PANTHER" id="PTHR45745">
    <property type="entry name" value="PHOSPHOMANNOMUTASE 45A"/>
    <property type="match status" value="1"/>
</dbReference>
<dbReference type="GO" id="GO:0004614">
    <property type="term" value="F:phosphoglucomutase activity"/>
    <property type="evidence" value="ECO:0007669"/>
    <property type="project" value="UniProtKB-EC"/>
</dbReference>
<evidence type="ECO:0000256" key="12">
    <source>
        <dbReference type="ARBA" id="ARBA00041398"/>
    </source>
</evidence>
<feature type="domain" description="Alpha-D-phosphohexomutase alpha/beta/alpha" evidence="18">
    <location>
        <begin position="327"/>
        <end position="453"/>
    </location>
</feature>
<dbReference type="PANTHER" id="PTHR45745:SF1">
    <property type="entry name" value="PHOSPHOGLUCOMUTASE 2B-RELATED"/>
    <property type="match status" value="1"/>
</dbReference>
<dbReference type="CDD" id="cd05799">
    <property type="entry name" value="PGM2"/>
    <property type="match status" value="1"/>
</dbReference>
<dbReference type="Proteomes" id="UP000070456">
    <property type="component" value="Unassembled WGS sequence"/>
</dbReference>
<dbReference type="EMBL" id="LOEE01000028">
    <property type="protein sequence ID" value="KXG76305.1"/>
    <property type="molecule type" value="Genomic_DNA"/>
</dbReference>
<keyword evidence="7" id="KW-0597">Phosphoprotein</keyword>
<dbReference type="InterPro" id="IPR016055">
    <property type="entry name" value="A-D-PHexomutase_a/b/a-I/II/III"/>
</dbReference>
<reference evidence="19 20" key="1">
    <citation type="submission" date="2015-12" db="EMBL/GenBank/DDBJ databases">
        <title>Draft genome sequence of the thermoanaerobe Thermotalea metallivorans, an isolate from the runoff channel of the Great Artesian Basin, Australia.</title>
        <authorList>
            <person name="Patel B.K."/>
        </authorList>
    </citation>
    <scope>NUCLEOTIDE SEQUENCE [LARGE SCALE GENOMIC DNA]</scope>
    <source>
        <strain evidence="19 20">B2-1</strain>
    </source>
</reference>
<evidence type="ECO:0000256" key="13">
    <source>
        <dbReference type="ARBA" id="ARBA00041467"/>
    </source>
</evidence>
<dbReference type="InterPro" id="IPR016066">
    <property type="entry name" value="A-D-PHexomutase_CS"/>
</dbReference>
<dbReference type="InterPro" id="IPR036900">
    <property type="entry name" value="A-D-PHexomutase_C_sf"/>
</dbReference>
<dbReference type="Pfam" id="PF02878">
    <property type="entry name" value="PGM_PMM_I"/>
    <property type="match status" value="1"/>
</dbReference>
<dbReference type="GO" id="GO:0000287">
    <property type="term" value="F:magnesium ion binding"/>
    <property type="evidence" value="ECO:0007669"/>
    <property type="project" value="InterPro"/>
</dbReference>
<dbReference type="AlphaFoldDB" id="A0A140L6Y0"/>
<evidence type="ECO:0000256" key="3">
    <source>
        <dbReference type="ARBA" id="ARBA00005164"/>
    </source>
</evidence>
<dbReference type="OrthoDB" id="9806956at2"/>
<gene>
    <name evidence="19" type="primary">pgcA_1</name>
    <name evidence="19" type="ORF">AN619_12620</name>
</gene>
<dbReference type="SUPFAM" id="SSF53738">
    <property type="entry name" value="Phosphoglucomutase, first 3 domains"/>
    <property type="match status" value="3"/>
</dbReference>
<evidence type="ECO:0000256" key="5">
    <source>
        <dbReference type="ARBA" id="ARBA00010231"/>
    </source>
</evidence>
<dbReference type="PATRIC" id="fig|520762.4.peg.1406"/>
<dbReference type="GO" id="GO:0006166">
    <property type="term" value="P:purine ribonucleoside salvage"/>
    <property type="evidence" value="ECO:0007669"/>
    <property type="project" value="TreeGrafter"/>
</dbReference>
<evidence type="ECO:0000256" key="8">
    <source>
        <dbReference type="ARBA" id="ARBA00022723"/>
    </source>
</evidence>
<dbReference type="InterPro" id="IPR005843">
    <property type="entry name" value="A-D-PHexomutase_C"/>
</dbReference>
<dbReference type="InterPro" id="IPR005845">
    <property type="entry name" value="A-D-PHexomutase_a/b/a-II"/>
</dbReference>
<evidence type="ECO:0000259" key="17">
    <source>
        <dbReference type="Pfam" id="PF02879"/>
    </source>
</evidence>
<feature type="domain" description="Alpha-D-phosphohexomutase alpha/beta/alpha" evidence="16">
    <location>
        <begin position="43"/>
        <end position="183"/>
    </location>
</feature>
<dbReference type="STRING" id="520762.AN619_12620"/>
<comment type="caution">
    <text evidence="19">The sequence shown here is derived from an EMBL/GenBank/DDBJ whole genome shotgun (WGS) entry which is preliminary data.</text>
</comment>
<evidence type="ECO:0000259" key="18">
    <source>
        <dbReference type="Pfam" id="PF02880"/>
    </source>
</evidence>
<dbReference type="Pfam" id="PF02879">
    <property type="entry name" value="PGM_PMM_II"/>
    <property type="match status" value="1"/>
</dbReference>
<evidence type="ECO:0000256" key="6">
    <source>
        <dbReference type="ARBA" id="ARBA00012728"/>
    </source>
</evidence>
<name>A0A140L6Y0_9FIRM</name>
<dbReference type="Gene3D" id="3.40.120.10">
    <property type="entry name" value="Alpha-D-Glucose-1,6-Bisphosphate, subunit A, domain 3"/>
    <property type="match status" value="3"/>
</dbReference>
<dbReference type="EC" id="5.4.2.2" evidence="6"/>
<evidence type="ECO:0000313" key="20">
    <source>
        <dbReference type="Proteomes" id="UP000070456"/>
    </source>
</evidence>
<organism evidence="19 20">
    <name type="scientific">Thermotalea metallivorans</name>
    <dbReference type="NCBI Taxonomy" id="520762"/>
    <lineage>
        <taxon>Bacteria</taxon>
        <taxon>Bacillati</taxon>
        <taxon>Bacillota</taxon>
        <taxon>Clostridia</taxon>
        <taxon>Peptostreptococcales</taxon>
        <taxon>Thermotaleaceae</taxon>
        <taxon>Thermotalea</taxon>
    </lineage>
</organism>
<dbReference type="Gene3D" id="3.30.310.50">
    <property type="entry name" value="Alpha-D-phosphohexomutase, C-terminal domain"/>
    <property type="match status" value="1"/>
</dbReference>
<evidence type="ECO:0000256" key="4">
    <source>
        <dbReference type="ARBA" id="ARBA00005189"/>
    </source>
</evidence>
<evidence type="ECO:0000256" key="9">
    <source>
        <dbReference type="ARBA" id="ARBA00022842"/>
    </source>
</evidence>
<evidence type="ECO:0000256" key="7">
    <source>
        <dbReference type="ARBA" id="ARBA00022553"/>
    </source>
</evidence>
<evidence type="ECO:0000259" key="15">
    <source>
        <dbReference type="Pfam" id="PF00408"/>
    </source>
</evidence>
<dbReference type="Pfam" id="PF00408">
    <property type="entry name" value="PGM_PMM_IV"/>
    <property type="match status" value="1"/>
</dbReference>
<comment type="pathway">
    <text evidence="4">Lipid metabolism.</text>
</comment>
<dbReference type="GO" id="GO:0005975">
    <property type="term" value="P:carbohydrate metabolic process"/>
    <property type="evidence" value="ECO:0007669"/>
    <property type="project" value="InterPro"/>
</dbReference>
<comment type="pathway">
    <text evidence="3">Glycolipid metabolism; diglucosyl-diacylglycerol biosynthesis.</text>
</comment>
<protein>
    <recommendedName>
        <fullName evidence="11">Phosphoglucomutase</fullName>
        <ecNumber evidence="6">5.4.2.2</ecNumber>
    </recommendedName>
    <alternativeName>
        <fullName evidence="13">Alpha-phosphoglucomutase</fullName>
    </alternativeName>
    <alternativeName>
        <fullName evidence="12">Glucose phosphomutase</fullName>
    </alternativeName>
</protein>
<keyword evidence="8 14" id="KW-0479">Metal-binding</keyword>
<keyword evidence="9 14" id="KW-0460">Magnesium</keyword>
<keyword evidence="20" id="KW-1185">Reference proteome</keyword>
<evidence type="ECO:0000256" key="1">
    <source>
        <dbReference type="ARBA" id="ARBA00000443"/>
    </source>
</evidence>